<dbReference type="Proteomes" id="UP000784294">
    <property type="component" value="Unassembled WGS sequence"/>
</dbReference>
<keyword evidence="2" id="KW-1185">Reference proteome</keyword>
<evidence type="ECO:0000313" key="2">
    <source>
        <dbReference type="Proteomes" id="UP000784294"/>
    </source>
</evidence>
<sequence length="67" mass="7361">MIVEHFPNACRPSETMPLWSTGLLLANFAGLPPVQANSFNAARIGKSNRLDLRPSSRLNFSYFVPAA</sequence>
<accession>A0A3S5BMW8</accession>
<reference evidence="1" key="1">
    <citation type="submission" date="2018-11" db="EMBL/GenBank/DDBJ databases">
        <authorList>
            <consortium name="Pathogen Informatics"/>
        </authorList>
    </citation>
    <scope>NUCLEOTIDE SEQUENCE</scope>
</reference>
<organism evidence="1 2">
    <name type="scientific">Protopolystoma xenopodis</name>
    <dbReference type="NCBI Taxonomy" id="117903"/>
    <lineage>
        <taxon>Eukaryota</taxon>
        <taxon>Metazoa</taxon>
        <taxon>Spiralia</taxon>
        <taxon>Lophotrochozoa</taxon>
        <taxon>Platyhelminthes</taxon>
        <taxon>Monogenea</taxon>
        <taxon>Polyopisthocotylea</taxon>
        <taxon>Polystomatidea</taxon>
        <taxon>Polystomatidae</taxon>
        <taxon>Protopolystoma</taxon>
    </lineage>
</organism>
<gene>
    <name evidence="1" type="ORF">PXEA_LOCUS24502</name>
</gene>
<comment type="caution">
    <text evidence="1">The sequence shown here is derived from an EMBL/GenBank/DDBJ whole genome shotgun (WGS) entry which is preliminary data.</text>
</comment>
<dbReference type="EMBL" id="CAAALY010118171">
    <property type="protein sequence ID" value="VEL31062.1"/>
    <property type="molecule type" value="Genomic_DNA"/>
</dbReference>
<evidence type="ECO:0000313" key="1">
    <source>
        <dbReference type="EMBL" id="VEL31062.1"/>
    </source>
</evidence>
<proteinExistence type="predicted"/>
<protein>
    <submittedName>
        <fullName evidence="1">Uncharacterized protein</fullName>
    </submittedName>
</protein>
<name>A0A3S5BMW8_9PLAT</name>
<dbReference type="AlphaFoldDB" id="A0A3S5BMW8"/>